<name>A0A855X108_9BACT</name>
<dbReference type="Gene3D" id="3.90.550.10">
    <property type="entry name" value="Spore Coat Polysaccharide Biosynthesis Protein SpsA, Chain A"/>
    <property type="match status" value="1"/>
</dbReference>
<sequence>MQSAGKMNMGQSINHLSALVLIPVYNGARHLPELIPRCRQFVCNDNLLLVNDGSTDNTLDIMQKERVNYISFPSNRGKGAALKAGFDFAIAHGYRSVLTLDADLQHLPEEIPRFLALDNGNRLVMGTRRIDRSVMPFARWLSNNLTSMMISIFSTQRVRDSQSGYRLIPTSLLRMLPLESIRYDFESEMLLKAGVIGCEIAEAPISTVYEGSHSYINPFKDTMRFIRQIWKRIWV</sequence>
<accession>A0A855X108</accession>
<comment type="caution">
    <text evidence="2">The sequence shown here is derived from an EMBL/GenBank/DDBJ whole genome shotgun (WGS) entry which is preliminary data.</text>
</comment>
<dbReference type="InterPro" id="IPR029044">
    <property type="entry name" value="Nucleotide-diphossugar_trans"/>
</dbReference>
<dbReference type="AlphaFoldDB" id="A0A855X108"/>
<evidence type="ECO:0000313" key="3">
    <source>
        <dbReference type="Proteomes" id="UP000250918"/>
    </source>
</evidence>
<dbReference type="InterPro" id="IPR001173">
    <property type="entry name" value="Glyco_trans_2-like"/>
</dbReference>
<evidence type="ECO:0000313" key="2">
    <source>
        <dbReference type="EMBL" id="PWB72587.1"/>
    </source>
</evidence>
<proteinExistence type="predicted"/>
<dbReference type="CDD" id="cd04179">
    <property type="entry name" value="DPM_DPG-synthase_like"/>
    <property type="match status" value="1"/>
</dbReference>
<dbReference type="Pfam" id="PF00535">
    <property type="entry name" value="Glycos_transf_2"/>
    <property type="match status" value="1"/>
</dbReference>
<evidence type="ECO:0000259" key="1">
    <source>
        <dbReference type="Pfam" id="PF00535"/>
    </source>
</evidence>
<organism evidence="2 3">
    <name type="scientific">candidate division GN15 bacterium</name>
    <dbReference type="NCBI Taxonomy" id="2072418"/>
    <lineage>
        <taxon>Bacteria</taxon>
        <taxon>candidate division GN15</taxon>
    </lineage>
</organism>
<dbReference type="EMBL" id="PQAP01000080">
    <property type="protein sequence ID" value="PWB72587.1"/>
    <property type="molecule type" value="Genomic_DNA"/>
</dbReference>
<dbReference type="PANTHER" id="PTHR48090">
    <property type="entry name" value="UNDECAPRENYL-PHOSPHATE 4-DEOXY-4-FORMAMIDO-L-ARABINOSE TRANSFERASE-RELATED"/>
    <property type="match status" value="1"/>
</dbReference>
<dbReference type="PANTHER" id="PTHR48090:SF7">
    <property type="entry name" value="RFBJ PROTEIN"/>
    <property type="match status" value="1"/>
</dbReference>
<protein>
    <recommendedName>
        <fullName evidence="1">Glycosyltransferase 2-like domain-containing protein</fullName>
    </recommendedName>
</protein>
<gene>
    <name evidence="2" type="ORF">C3F09_06360</name>
</gene>
<dbReference type="SUPFAM" id="SSF53448">
    <property type="entry name" value="Nucleotide-diphospho-sugar transferases"/>
    <property type="match status" value="1"/>
</dbReference>
<dbReference type="InterPro" id="IPR050256">
    <property type="entry name" value="Glycosyltransferase_2"/>
</dbReference>
<reference evidence="2 3" key="1">
    <citation type="journal article" date="2018" name="ISME J.">
        <title>A methanotrophic archaeon couples anaerobic oxidation of methane to Fe(III) reduction.</title>
        <authorList>
            <person name="Cai C."/>
            <person name="Leu A.O."/>
            <person name="Xie G.J."/>
            <person name="Guo J."/>
            <person name="Feng Y."/>
            <person name="Zhao J.X."/>
            <person name="Tyson G.W."/>
            <person name="Yuan Z."/>
            <person name="Hu S."/>
        </authorList>
    </citation>
    <scope>NUCLEOTIDE SEQUENCE [LARGE SCALE GENOMIC DNA]</scope>
    <source>
        <strain evidence="2">FeB_12</strain>
    </source>
</reference>
<feature type="domain" description="Glycosyltransferase 2-like" evidence="1">
    <location>
        <begin position="20"/>
        <end position="175"/>
    </location>
</feature>
<dbReference type="Proteomes" id="UP000250918">
    <property type="component" value="Unassembled WGS sequence"/>
</dbReference>